<feature type="transmembrane region" description="Helical" evidence="7">
    <location>
        <begin position="134"/>
        <end position="162"/>
    </location>
</feature>
<dbReference type="PROSITE" id="PS50928">
    <property type="entry name" value="ABC_TM1"/>
    <property type="match status" value="1"/>
</dbReference>
<dbReference type="RefSeq" id="WP_059265697.1">
    <property type="nucleotide sequence ID" value="NZ_KQ948365.1"/>
</dbReference>
<keyword evidence="4 7" id="KW-0812">Transmembrane</keyword>
<feature type="transmembrane region" description="Helical" evidence="7">
    <location>
        <begin position="287"/>
        <end position="304"/>
    </location>
</feature>
<evidence type="ECO:0000256" key="3">
    <source>
        <dbReference type="ARBA" id="ARBA00022475"/>
    </source>
</evidence>
<keyword evidence="2 7" id="KW-0813">Transport</keyword>
<keyword evidence="10" id="KW-1185">Reference proteome</keyword>
<keyword evidence="3" id="KW-1003">Cell membrane</keyword>
<evidence type="ECO:0000256" key="7">
    <source>
        <dbReference type="RuleBase" id="RU363032"/>
    </source>
</evidence>
<dbReference type="AlphaFoldDB" id="A0A101PW13"/>
<evidence type="ECO:0000256" key="5">
    <source>
        <dbReference type="ARBA" id="ARBA00022989"/>
    </source>
</evidence>
<reference evidence="9 10" key="1">
    <citation type="submission" date="2015-10" db="EMBL/GenBank/DDBJ databases">
        <title>Draft genome sequence of Streptomyces corchorusii DSM 40340, type strain for the species Streptomyces corchorusii.</title>
        <authorList>
            <person name="Ruckert C."/>
            <person name="Winkler A."/>
            <person name="Kalinowski J."/>
            <person name="Kampfer P."/>
            <person name="Glaeser S."/>
        </authorList>
    </citation>
    <scope>NUCLEOTIDE SEQUENCE [LARGE SCALE GENOMIC DNA]</scope>
    <source>
        <strain evidence="9 10">DSM 40340</strain>
    </source>
</reference>
<name>A0A101PW13_STRCK</name>
<feature type="transmembrane region" description="Helical" evidence="7">
    <location>
        <begin position="240"/>
        <end position="267"/>
    </location>
</feature>
<dbReference type="PANTHER" id="PTHR43163:SF6">
    <property type="entry name" value="DIPEPTIDE TRANSPORT SYSTEM PERMEASE PROTEIN DPPB-RELATED"/>
    <property type="match status" value="1"/>
</dbReference>
<dbReference type="GO" id="GO:0071916">
    <property type="term" value="F:dipeptide transmembrane transporter activity"/>
    <property type="evidence" value="ECO:0007669"/>
    <property type="project" value="TreeGrafter"/>
</dbReference>
<dbReference type="InterPro" id="IPR000515">
    <property type="entry name" value="MetI-like"/>
</dbReference>
<proteinExistence type="inferred from homology"/>
<evidence type="ECO:0000256" key="6">
    <source>
        <dbReference type="ARBA" id="ARBA00023136"/>
    </source>
</evidence>
<keyword evidence="6 7" id="KW-0472">Membrane</keyword>
<feature type="transmembrane region" description="Helical" evidence="7">
    <location>
        <begin position="182"/>
        <end position="201"/>
    </location>
</feature>
<evidence type="ECO:0000259" key="8">
    <source>
        <dbReference type="PROSITE" id="PS50928"/>
    </source>
</evidence>
<feature type="transmembrane region" description="Helical" evidence="7">
    <location>
        <begin position="9"/>
        <end position="30"/>
    </location>
</feature>
<gene>
    <name evidence="9" type="ORF">AQJ11_33515</name>
</gene>
<dbReference type="EMBL" id="LMWP01000042">
    <property type="protein sequence ID" value="KUN18706.1"/>
    <property type="molecule type" value="Genomic_DNA"/>
</dbReference>
<dbReference type="SUPFAM" id="SSF161098">
    <property type="entry name" value="MetI-like"/>
    <property type="match status" value="1"/>
</dbReference>
<dbReference type="InterPro" id="IPR035906">
    <property type="entry name" value="MetI-like_sf"/>
</dbReference>
<feature type="transmembrane region" description="Helical" evidence="7">
    <location>
        <begin position="101"/>
        <end position="122"/>
    </location>
</feature>
<dbReference type="Proteomes" id="UP000053398">
    <property type="component" value="Unassembled WGS sequence"/>
</dbReference>
<evidence type="ECO:0000256" key="1">
    <source>
        <dbReference type="ARBA" id="ARBA00004651"/>
    </source>
</evidence>
<sequence>MTLYVLRRAALLVVSLLAASVLIFLVLRLLPGDIAQTIGGIKATPAQVAAVRHDLGLDRPLAAQYTGWIGGVVTGDFGRSVLDGTSVSGQLAEKFAVTGPLAAGAVVLALAFAVPSGIVAAVRRDSRLGGAVNAFGQLGIALPTLWVGLLLVVVFAVQVRWLPAQGFPVDGWAEPGQALRSLVLPWLTLALSEGAVLLRFVRSAVLEVLHQDWLRTARAKGHTRTGALVRHGLRNAAVPVVSVLGLQIAALVAGAVVVEQVFVLPGVGQMLITDVGNRDLDKVQGEILLLTGAVLVIGFLVDLAHRLIDPRLRSTV</sequence>
<dbReference type="Gene3D" id="1.10.3720.10">
    <property type="entry name" value="MetI-like"/>
    <property type="match status" value="1"/>
</dbReference>
<dbReference type="PANTHER" id="PTHR43163">
    <property type="entry name" value="DIPEPTIDE TRANSPORT SYSTEM PERMEASE PROTEIN DPPB-RELATED"/>
    <property type="match status" value="1"/>
</dbReference>
<dbReference type="GO" id="GO:0005886">
    <property type="term" value="C:plasma membrane"/>
    <property type="evidence" value="ECO:0007669"/>
    <property type="project" value="UniProtKB-SubCell"/>
</dbReference>
<comment type="similarity">
    <text evidence="7">Belongs to the binding-protein-dependent transport system permease family.</text>
</comment>
<accession>A0A101PW13</accession>
<comment type="caution">
    <text evidence="9">The sequence shown here is derived from an EMBL/GenBank/DDBJ whole genome shotgun (WGS) entry which is preliminary data.</text>
</comment>
<evidence type="ECO:0000313" key="10">
    <source>
        <dbReference type="Proteomes" id="UP000053398"/>
    </source>
</evidence>
<evidence type="ECO:0000256" key="4">
    <source>
        <dbReference type="ARBA" id="ARBA00022692"/>
    </source>
</evidence>
<feature type="domain" description="ABC transmembrane type-1" evidence="8">
    <location>
        <begin position="95"/>
        <end position="301"/>
    </location>
</feature>
<evidence type="ECO:0000256" key="2">
    <source>
        <dbReference type="ARBA" id="ARBA00022448"/>
    </source>
</evidence>
<dbReference type="Pfam" id="PF19300">
    <property type="entry name" value="BPD_transp_1_N"/>
    <property type="match status" value="1"/>
</dbReference>
<evidence type="ECO:0000313" key="9">
    <source>
        <dbReference type="EMBL" id="KUN18706.1"/>
    </source>
</evidence>
<comment type="subcellular location">
    <subcellularLocation>
        <location evidence="1 7">Cell membrane</location>
        <topology evidence="1 7">Multi-pass membrane protein</topology>
    </subcellularLocation>
</comment>
<organism evidence="9 10">
    <name type="scientific">Streptomyces corchorusii</name>
    <name type="common">Streptomyces chibaensis</name>
    <dbReference type="NCBI Taxonomy" id="1903"/>
    <lineage>
        <taxon>Bacteria</taxon>
        <taxon>Bacillati</taxon>
        <taxon>Actinomycetota</taxon>
        <taxon>Actinomycetes</taxon>
        <taxon>Kitasatosporales</taxon>
        <taxon>Streptomycetaceae</taxon>
        <taxon>Streptomyces</taxon>
    </lineage>
</organism>
<dbReference type="Pfam" id="PF00528">
    <property type="entry name" value="BPD_transp_1"/>
    <property type="match status" value="1"/>
</dbReference>
<protein>
    <submittedName>
        <fullName evidence="9">ABC transporter permease</fullName>
    </submittedName>
</protein>
<keyword evidence="5 7" id="KW-1133">Transmembrane helix</keyword>
<dbReference type="InterPro" id="IPR045621">
    <property type="entry name" value="BPD_transp_1_N"/>
</dbReference>